<protein>
    <submittedName>
        <fullName evidence="3">General stress protein 69</fullName>
        <ecNumber evidence="3">1.1.1.-</ecNumber>
    </submittedName>
</protein>
<dbReference type="GO" id="GO:0005737">
    <property type="term" value="C:cytoplasm"/>
    <property type="evidence" value="ECO:0007669"/>
    <property type="project" value="TreeGrafter"/>
</dbReference>
<name>A0A1Q2HZH3_9CORY</name>
<dbReference type="PRINTS" id="PR00069">
    <property type="entry name" value="ALDKETRDTASE"/>
</dbReference>
<gene>
    <name evidence="3" type="primary">yhdN</name>
    <name evidence="3" type="ORF">CGLAU_11675</name>
</gene>
<feature type="domain" description="NADP-dependent oxidoreductase" evidence="2">
    <location>
        <begin position="6"/>
        <end position="300"/>
    </location>
</feature>
<dbReference type="Proteomes" id="UP000217209">
    <property type="component" value="Chromosome"/>
</dbReference>
<dbReference type="PANTHER" id="PTHR43625">
    <property type="entry name" value="AFLATOXIN B1 ALDEHYDE REDUCTASE"/>
    <property type="match status" value="1"/>
</dbReference>
<dbReference type="SUPFAM" id="SSF51430">
    <property type="entry name" value="NAD(P)-linked oxidoreductase"/>
    <property type="match status" value="1"/>
</dbReference>
<dbReference type="InterPro" id="IPR050791">
    <property type="entry name" value="Aldo-Keto_reductase"/>
</dbReference>
<dbReference type="InterPro" id="IPR023210">
    <property type="entry name" value="NADP_OxRdtase_dom"/>
</dbReference>
<dbReference type="PANTHER" id="PTHR43625:SF40">
    <property type="entry name" value="ALDO-KETO REDUCTASE YAKC [NADP(+)]"/>
    <property type="match status" value="1"/>
</dbReference>
<proteinExistence type="predicted"/>
<keyword evidence="4" id="KW-1185">Reference proteome</keyword>
<dbReference type="EMBL" id="CP019688">
    <property type="protein sequence ID" value="AQQ16266.1"/>
    <property type="molecule type" value="Genomic_DNA"/>
</dbReference>
<accession>A0A1Q2HZH3</accession>
<dbReference type="Pfam" id="PF00248">
    <property type="entry name" value="Aldo_ket_red"/>
    <property type="match status" value="1"/>
</dbReference>
<dbReference type="InterPro" id="IPR036812">
    <property type="entry name" value="NAD(P)_OxRdtase_dom_sf"/>
</dbReference>
<dbReference type="EC" id="1.1.1.-" evidence="3"/>
<dbReference type="OrthoDB" id="9768793at2"/>
<reference evidence="3 4" key="1">
    <citation type="submission" date="2016-12" db="EMBL/GenBank/DDBJ databases">
        <authorList>
            <person name="Song W.-J."/>
            <person name="Kurnit D.M."/>
        </authorList>
    </citation>
    <scope>NUCLEOTIDE SEQUENCE [LARGE SCALE GENOMIC DNA]</scope>
    <source>
        <strain evidence="3 4">DSM 30827</strain>
    </source>
</reference>
<sequence>MGFSWGYSRPGQLDDGQSAETIRRAYEAGVRHFDTSDMYAAGHNEELVGRALVGCPDAFVASKGGIVVDSVEPLSMHVDGTRAHLTDALEQSLRRLNRDHIDLYYLHRLDSEVPVQEQVQVLAEAQQAGKIRHIGVSEATVEQLAAAAEVAQIAAVQSELSVWTRDPLKPQEAKEGAEPLSVLDWCEKHGATLVAFSPLGRGYLTGKLDTSKLMEGDFRTWMPRFTPDAQERNAQIVEALERIANQRGVATSQIALAWVLGLSQSTAVIPGSRSLSHIESNRDAGTIRLTSEEMETITSLPEPVESRY</sequence>
<organism evidence="3 4">
    <name type="scientific">Corynebacterium glaucum</name>
    <dbReference type="NCBI Taxonomy" id="187491"/>
    <lineage>
        <taxon>Bacteria</taxon>
        <taxon>Bacillati</taxon>
        <taxon>Actinomycetota</taxon>
        <taxon>Actinomycetes</taxon>
        <taxon>Mycobacteriales</taxon>
        <taxon>Corynebacteriaceae</taxon>
        <taxon>Corynebacterium</taxon>
    </lineage>
</organism>
<evidence type="ECO:0000313" key="3">
    <source>
        <dbReference type="EMBL" id="AQQ16266.1"/>
    </source>
</evidence>
<evidence type="ECO:0000313" key="4">
    <source>
        <dbReference type="Proteomes" id="UP000217209"/>
    </source>
</evidence>
<dbReference type="KEGG" id="cgv:CGLAU_11675"/>
<dbReference type="Gene3D" id="3.20.20.100">
    <property type="entry name" value="NADP-dependent oxidoreductase domain"/>
    <property type="match status" value="1"/>
</dbReference>
<keyword evidence="1 3" id="KW-0560">Oxidoreductase</keyword>
<dbReference type="AlphaFoldDB" id="A0A1Q2HZH3"/>
<dbReference type="GO" id="GO:0016491">
    <property type="term" value="F:oxidoreductase activity"/>
    <property type="evidence" value="ECO:0007669"/>
    <property type="project" value="UniProtKB-KW"/>
</dbReference>
<dbReference type="InterPro" id="IPR020471">
    <property type="entry name" value="AKR"/>
</dbReference>
<evidence type="ECO:0000256" key="1">
    <source>
        <dbReference type="ARBA" id="ARBA00023002"/>
    </source>
</evidence>
<evidence type="ECO:0000259" key="2">
    <source>
        <dbReference type="Pfam" id="PF00248"/>
    </source>
</evidence>